<evidence type="ECO:0000313" key="3">
    <source>
        <dbReference type="Proteomes" id="UP001162162"/>
    </source>
</evidence>
<protein>
    <recommendedName>
        <fullName evidence="4">Transposase</fullName>
    </recommendedName>
</protein>
<feature type="region of interest" description="Disordered" evidence="1">
    <location>
        <begin position="445"/>
        <end position="475"/>
    </location>
</feature>
<reference evidence="2" key="1">
    <citation type="journal article" date="2023" name="Insect Mol. Biol.">
        <title>Genome sequencing provides insights into the evolution of gene families encoding plant cell wall-degrading enzymes in longhorned beetles.</title>
        <authorList>
            <person name="Shin N.R."/>
            <person name="Okamura Y."/>
            <person name="Kirsch R."/>
            <person name="Pauchet Y."/>
        </authorList>
    </citation>
    <scope>NUCLEOTIDE SEQUENCE</scope>
    <source>
        <strain evidence="2">AMC_N1</strain>
    </source>
</reference>
<proteinExistence type="predicted"/>
<dbReference type="PANTHER" id="PTHR47326">
    <property type="entry name" value="TRANSPOSABLE ELEMENT TC3 TRANSPOSASE-LIKE PROTEIN"/>
    <property type="match status" value="1"/>
</dbReference>
<gene>
    <name evidence="2" type="ORF">NQ318_005157</name>
</gene>
<dbReference type="Proteomes" id="UP001162162">
    <property type="component" value="Unassembled WGS sequence"/>
</dbReference>
<name>A0AAV8Y8Y0_9CUCU</name>
<comment type="caution">
    <text evidence="2">The sequence shown here is derived from an EMBL/GenBank/DDBJ whole genome shotgun (WGS) entry which is preliminary data.</text>
</comment>
<dbReference type="AlphaFoldDB" id="A0AAV8Y8Y0"/>
<organism evidence="2 3">
    <name type="scientific">Aromia moschata</name>
    <dbReference type="NCBI Taxonomy" id="1265417"/>
    <lineage>
        <taxon>Eukaryota</taxon>
        <taxon>Metazoa</taxon>
        <taxon>Ecdysozoa</taxon>
        <taxon>Arthropoda</taxon>
        <taxon>Hexapoda</taxon>
        <taxon>Insecta</taxon>
        <taxon>Pterygota</taxon>
        <taxon>Neoptera</taxon>
        <taxon>Endopterygota</taxon>
        <taxon>Coleoptera</taxon>
        <taxon>Polyphaga</taxon>
        <taxon>Cucujiformia</taxon>
        <taxon>Chrysomeloidea</taxon>
        <taxon>Cerambycidae</taxon>
        <taxon>Cerambycinae</taxon>
        <taxon>Callichromatini</taxon>
        <taxon>Aromia</taxon>
    </lineage>
</organism>
<keyword evidence="3" id="KW-1185">Reference proteome</keyword>
<dbReference type="EMBL" id="JAPWTK010000149">
    <property type="protein sequence ID" value="KAJ8947929.1"/>
    <property type="molecule type" value="Genomic_DNA"/>
</dbReference>
<dbReference type="GO" id="GO:0003676">
    <property type="term" value="F:nucleic acid binding"/>
    <property type="evidence" value="ECO:0007669"/>
    <property type="project" value="InterPro"/>
</dbReference>
<evidence type="ECO:0000256" key="1">
    <source>
        <dbReference type="SAM" id="MobiDB-lite"/>
    </source>
</evidence>
<dbReference type="Gene3D" id="3.30.420.10">
    <property type="entry name" value="Ribonuclease H-like superfamily/Ribonuclease H"/>
    <property type="match status" value="2"/>
</dbReference>
<evidence type="ECO:0000313" key="2">
    <source>
        <dbReference type="EMBL" id="KAJ8947929.1"/>
    </source>
</evidence>
<accession>A0AAV8Y8Y0</accession>
<dbReference type="InterPro" id="IPR036397">
    <property type="entry name" value="RNaseH_sf"/>
</dbReference>
<sequence length="475" mass="56310">MGLVYLDLDETFKVIRAGEVRKNHREAKALYGQRYPDRAQPHDKYFPWLERHLKTERIEEEPNEFIVSEEAEINTLACIEVDPTTSVRQIAANIGIGRESVRNILKKHKFKPFKYQVHHHLYEADHQRRLEFCNWFMVQQRRNLSRFILFSDESRFTNLGMFNKNNSRYWARENPHLFRQGAFEERFGVNVWMGVFGTRIVGPIFFENPLTADQYLQFLSNEIADFLENLPINEYFHIYYQQDGAPAHNARRAKDHLNQTFEDRWIDNPHKPTRQVAADNDVSKTSILRLLKNEKYRRYKIHLVQELNDDDPDRRLEFCEIMANICQDNPLFIKNIIFSDDTTFVLNGTVNKHNYRYWSTENPHWMMANTQSPEKVDSAIAEHVHTNENHKIDYENIRVLDKATRYYPRIIRESLEIMKNNNNFNREDGYRLSNTWRLAIPRTSDLECHGQPSSTDVQPTIAEPSVPNISSNENS</sequence>
<evidence type="ECO:0008006" key="4">
    <source>
        <dbReference type="Google" id="ProtNLM"/>
    </source>
</evidence>
<dbReference type="PANTHER" id="PTHR47326:SF1">
    <property type="entry name" value="HTH PSQ-TYPE DOMAIN-CONTAINING PROTEIN"/>
    <property type="match status" value="1"/>
</dbReference>